<keyword evidence="1" id="KW-0472">Membrane</keyword>
<dbReference type="RefSeq" id="WP_218391148.1">
    <property type="nucleotide sequence ID" value="NZ_JAHUZE010000001.1"/>
</dbReference>
<keyword evidence="1" id="KW-1133">Transmembrane helix</keyword>
<gene>
    <name evidence="2" type="ORF">KJP28_04995</name>
</gene>
<evidence type="ECO:0000313" key="2">
    <source>
        <dbReference type="EMBL" id="MBV7378271.1"/>
    </source>
</evidence>
<keyword evidence="3" id="KW-1185">Reference proteome</keyword>
<dbReference type="EMBL" id="JAHUZE010000001">
    <property type="protein sequence ID" value="MBV7378271.1"/>
    <property type="molecule type" value="Genomic_DNA"/>
</dbReference>
<evidence type="ECO:0008006" key="4">
    <source>
        <dbReference type="Google" id="ProtNLM"/>
    </source>
</evidence>
<reference evidence="2 3" key="1">
    <citation type="submission" date="2021-05" db="EMBL/GenBank/DDBJ databases">
        <title>Culturable bacteria isolated from Daya Bay.</title>
        <authorList>
            <person name="Zheng W."/>
            <person name="Yu S."/>
            <person name="Huang Y."/>
        </authorList>
    </citation>
    <scope>NUCLEOTIDE SEQUENCE [LARGE SCALE GENOMIC DNA]</scope>
    <source>
        <strain evidence="2 3">DP4N28-5</strain>
    </source>
</reference>
<evidence type="ECO:0000313" key="3">
    <source>
        <dbReference type="Proteomes" id="UP000756530"/>
    </source>
</evidence>
<dbReference type="Proteomes" id="UP000756530">
    <property type="component" value="Unassembled WGS sequence"/>
</dbReference>
<feature type="transmembrane region" description="Helical" evidence="1">
    <location>
        <begin position="41"/>
        <end position="63"/>
    </location>
</feature>
<feature type="transmembrane region" description="Helical" evidence="1">
    <location>
        <begin position="95"/>
        <end position="118"/>
    </location>
</feature>
<feature type="transmembrane region" description="Helical" evidence="1">
    <location>
        <begin position="70"/>
        <end position="89"/>
    </location>
</feature>
<organism evidence="2 3">
    <name type="scientific">Maritimibacter dapengensis</name>
    <dbReference type="NCBI Taxonomy" id="2836868"/>
    <lineage>
        <taxon>Bacteria</taxon>
        <taxon>Pseudomonadati</taxon>
        <taxon>Pseudomonadota</taxon>
        <taxon>Alphaproteobacteria</taxon>
        <taxon>Rhodobacterales</taxon>
        <taxon>Roseobacteraceae</taxon>
        <taxon>Maritimibacter</taxon>
    </lineage>
</organism>
<sequence>MTARHWQTLIAIPFLVLGGWSLVSPGTVQLVAFRPEVQLDARILNVALGAFGAQALLSALFILTSRFTRWSFLGFAVALLPFFVFNYWFLYVEPLFSAGMLIDFVANLAMLIACGFGWRAAKREGL</sequence>
<name>A0ABS6T0Z1_9RHOB</name>
<keyword evidence="1" id="KW-0812">Transmembrane</keyword>
<evidence type="ECO:0000256" key="1">
    <source>
        <dbReference type="SAM" id="Phobius"/>
    </source>
</evidence>
<accession>A0ABS6T0Z1</accession>
<protein>
    <recommendedName>
        <fullName evidence="4">SPW repeat-containing protein</fullName>
    </recommendedName>
</protein>
<proteinExistence type="predicted"/>
<comment type="caution">
    <text evidence="2">The sequence shown here is derived from an EMBL/GenBank/DDBJ whole genome shotgun (WGS) entry which is preliminary data.</text>
</comment>